<dbReference type="Proteomes" id="UP001148786">
    <property type="component" value="Unassembled WGS sequence"/>
</dbReference>
<keyword evidence="2" id="KW-1185">Reference proteome</keyword>
<dbReference type="EMBL" id="JANKHO010000335">
    <property type="protein sequence ID" value="KAJ3511309.1"/>
    <property type="molecule type" value="Genomic_DNA"/>
</dbReference>
<organism evidence="1 2">
    <name type="scientific">Agrocybe chaxingu</name>
    <dbReference type="NCBI Taxonomy" id="84603"/>
    <lineage>
        <taxon>Eukaryota</taxon>
        <taxon>Fungi</taxon>
        <taxon>Dikarya</taxon>
        <taxon>Basidiomycota</taxon>
        <taxon>Agaricomycotina</taxon>
        <taxon>Agaricomycetes</taxon>
        <taxon>Agaricomycetidae</taxon>
        <taxon>Agaricales</taxon>
        <taxon>Agaricineae</taxon>
        <taxon>Strophariaceae</taxon>
        <taxon>Agrocybe</taxon>
    </lineage>
</organism>
<proteinExistence type="predicted"/>
<accession>A0A9W8K3K9</accession>
<gene>
    <name evidence="1" type="ORF">NLJ89_g4172</name>
</gene>
<reference evidence="1" key="1">
    <citation type="submission" date="2022-07" db="EMBL/GenBank/DDBJ databases">
        <title>Genome Sequence of Agrocybe chaxingu.</title>
        <authorList>
            <person name="Buettner E."/>
        </authorList>
    </citation>
    <scope>NUCLEOTIDE SEQUENCE</scope>
    <source>
        <strain evidence="1">MP-N11</strain>
    </source>
</reference>
<protein>
    <submittedName>
        <fullName evidence="1">Uncharacterized protein</fullName>
    </submittedName>
</protein>
<name>A0A9W8K3K9_9AGAR</name>
<comment type="caution">
    <text evidence="1">The sequence shown here is derived from an EMBL/GenBank/DDBJ whole genome shotgun (WGS) entry which is preliminary data.</text>
</comment>
<evidence type="ECO:0000313" key="2">
    <source>
        <dbReference type="Proteomes" id="UP001148786"/>
    </source>
</evidence>
<sequence length="158" mass="17687">MADRNATQYSLLYLKALYFPIRGRSTQIEVPTLANGTERFPVVEAIMKKTENVEVKRVLVLDQVGERSVEIFFRHSKSFDTNAAVKVSWAEFNWPGDLLVIQVGQSVDYVNLTSLNFGLTAVKVFLKRAIDTIAEAEAQGDGVASFARELTLQDDDEL</sequence>
<dbReference type="AlphaFoldDB" id="A0A9W8K3K9"/>
<evidence type="ECO:0000313" key="1">
    <source>
        <dbReference type="EMBL" id="KAJ3511309.1"/>
    </source>
</evidence>